<dbReference type="EMBL" id="QQWE01000014">
    <property type="protein sequence ID" value="REJ51445.1"/>
    <property type="molecule type" value="Genomic_DNA"/>
</dbReference>
<dbReference type="Proteomes" id="UP000256301">
    <property type="component" value="Unassembled WGS sequence"/>
</dbReference>
<evidence type="ECO:0000256" key="1">
    <source>
        <dbReference type="SAM" id="MobiDB-lite"/>
    </source>
</evidence>
<accession>A0A3E0LVB4</accession>
<proteinExistence type="predicted"/>
<comment type="caution">
    <text evidence="2">The sequence shown here is derived from an EMBL/GenBank/DDBJ whole genome shotgun (WGS) entry which is preliminary data.</text>
</comment>
<evidence type="ECO:0000313" key="3">
    <source>
        <dbReference type="Proteomes" id="UP000256301"/>
    </source>
</evidence>
<dbReference type="AlphaFoldDB" id="A0A3E0LVB4"/>
<feature type="region of interest" description="Disordered" evidence="1">
    <location>
        <begin position="1"/>
        <end position="93"/>
    </location>
</feature>
<feature type="compositionally biased region" description="Pro residues" evidence="1">
    <location>
        <begin position="30"/>
        <end position="44"/>
    </location>
</feature>
<gene>
    <name evidence="2" type="ORF">DWQ56_24985</name>
</gene>
<evidence type="ECO:0000313" key="2">
    <source>
        <dbReference type="EMBL" id="REJ51445.1"/>
    </source>
</evidence>
<name>A0A3E0LVB4_MICAE</name>
<protein>
    <submittedName>
        <fullName evidence="2">Uncharacterized protein</fullName>
    </submittedName>
</protein>
<organism evidence="2 3">
    <name type="scientific">Microcystis aeruginosa DA14</name>
    <dbReference type="NCBI Taxonomy" id="1987506"/>
    <lineage>
        <taxon>Bacteria</taxon>
        <taxon>Bacillati</taxon>
        <taxon>Cyanobacteriota</taxon>
        <taxon>Cyanophyceae</taxon>
        <taxon>Oscillatoriophycideae</taxon>
        <taxon>Chroococcales</taxon>
        <taxon>Microcystaceae</taxon>
        <taxon>Microcystis</taxon>
    </lineage>
</organism>
<reference evidence="2 3" key="1">
    <citation type="submission" date="2017-08" db="EMBL/GenBank/DDBJ databases">
        <title>Functional genomic and metabolic studies of the symbiotic interactions of six Microcystis-dominated communities.</title>
        <authorList>
            <person name="Li Q."/>
            <person name="Lin F."/>
        </authorList>
    </citation>
    <scope>NUCLEOTIDE SEQUENCE [LARGE SCALE GENOMIC DNA]</scope>
    <source>
        <strain evidence="2">DA14</strain>
    </source>
</reference>
<feature type="compositionally biased region" description="Pro residues" evidence="1">
    <location>
        <begin position="67"/>
        <end position="81"/>
    </location>
</feature>
<sequence length="93" mass="9976">MSDAPLIKGGLRGDPPAYRHPPYQGRSPRLPAPPLSREIPPPTGTPLIKGDPPAYRHPPYQGRSPRLPAPPLSREIPPPTGTPLIKGGRGDRT</sequence>